<feature type="transmembrane region" description="Helical" evidence="1">
    <location>
        <begin position="7"/>
        <end position="26"/>
    </location>
</feature>
<dbReference type="PANTHER" id="PTHR34387">
    <property type="entry name" value="SLR1258 PROTEIN"/>
    <property type="match status" value="1"/>
</dbReference>
<dbReference type="PANTHER" id="PTHR34387:SF2">
    <property type="entry name" value="SLR1258 PROTEIN"/>
    <property type="match status" value="1"/>
</dbReference>
<dbReference type="Gene3D" id="3.30.70.2970">
    <property type="entry name" value="Protein of unknown function (DUF541), domain 2"/>
    <property type="match status" value="1"/>
</dbReference>
<proteinExistence type="predicted"/>
<comment type="caution">
    <text evidence="2">The sequence shown here is derived from an EMBL/GenBank/DDBJ whole genome shotgun (WGS) entry which is preliminary data.</text>
</comment>
<evidence type="ECO:0000256" key="1">
    <source>
        <dbReference type="SAM" id="Phobius"/>
    </source>
</evidence>
<accession>A0A506PQH2</accession>
<dbReference type="InterPro" id="IPR016907">
    <property type="entry name" value="UCP029033"/>
</dbReference>
<organism evidence="2 3">
    <name type="scientific">Paucihalobacter ruber</name>
    <dbReference type="NCBI Taxonomy" id="2567861"/>
    <lineage>
        <taxon>Bacteria</taxon>
        <taxon>Pseudomonadati</taxon>
        <taxon>Bacteroidota</taxon>
        <taxon>Flavobacteriia</taxon>
        <taxon>Flavobacteriales</taxon>
        <taxon>Flavobacteriaceae</taxon>
        <taxon>Paucihalobacter</taxon>
    </lineage>
</organism>
<keyword evidence="1" id="KW-1133">Transmembrane helix</keyword>
<dbReference type="RefSeq" id="WP_140988481.1">
    <property type="nucleotide sequence ID" value="NZ_VHIQ01000001.1"/>
</dbReference>
<evidence type="ECO:0000313" key="2">
    <source>
        <dbReference type="EMBL" id="TPV35472.1"/>
    </source>
</evidence>
<dbReference type="EMBL" id="VHIQ01000001">
    <property type="protein sequence ID" value="TPV35472.1"/>
    <property type="molecule type" value="Genomic_DNA"/>
</dbReference>
<keyword evidence="1" id="KW-0472">Membrane</keyword>
<keyword evidence="1" id="KW-0812">Transmembrane</keyword>
<dbReference type="Pfam" id="PF04402">
    <property type="entry name" value="SIMPL"/>
    <property type="match status" value="1"/>
</dbReference>
<evidence type="ECO:0000313" key="3">
    <source>
        <dbReference type="Proteomes" id="UP000317332"/>
    </source>
</evidence>
<dbReference type="GO" id="GO:0006974">
    <property type="term" value="P:DNA damage response"/>
    <property type="evidence" value="ECO:0007669"/>
    <property type="project" value="TreeGrafter"/>
</dbReference>
<dbReference type="Gene3D" id="3.30.110.170">
    <property type="entry name" value="Protein of unknown function (DUF541), domain 1"/>
    <property type="match status" value="1"/>
</dbReference>
<reference evidence="2 3" key="1">
    <citation type="submission" date="2019-06" db="EMBL/GenBank/DDBJ databases">
        <title>Flavobacteriaceae Paucihalobacterium erythroidium CWB-1, complete genome.</title>
        <authorList>
            <person name="Wu S."/>
        </authorList>
    </citation>
    <scope>NUCLEOTIDE SEQUENCE [LARGE SCALE GENOMIC DNA]</scope>
    <source>
        <strain evidence="2 3">CWB-1</strain>
    </source>
</reference>
<dbReference type="InterPro" id="IPR007497">
    <property type="entry name" value="SIMPL/DUF541"/>
</dbReference>
<dbReference type="PIRSF" id="PIRSF029033">
    <property type="entry name" value="UCP029033"/>
    <property type="match status" value="1"/>
</dbReference>
<name>A0A506PQH2_9FLAO</name>
<gene>
    <name evidence="2" type="ORF">FJ651_00695</name>
</gene>
<keyword evidence="3" id="KW-1185">Reference proteome</keyword>
<dbReference type="InterPro" id="IPR052022">
    <property type="entry name" value="26kDa_periplasmic_antigen"/>
</dbReference>
<dbReference type="AlphaFoldDB" id="A0A506PQH2"/>
<protein>
    <submittedName>
        <fullName evidence="2">SIMPL domain-containing protein</fullName>
    </submittedName>
</protein>
<dbReference type="Proteomes" id="UP000317332">
    <property type="component" value="Unassembled WGS sequence"/>
</dbReference>
<dbReference type="OrthoDB" id="9785289at2"/>
<sequence length="244" mass="27278">MKKHLSAIIFGIAIVIAAYLLGNAVINRNNAQGSISVTGLGNADFSSDLIVWEGYYSRENIDLKQAYKDLEADKAIITDYLTGKGITKEEIVFKAVNSRNNTRSKYSTDGKYMGEEFLGYVLTQSLQIDSKNVENTEKVSREITELLNKGIQFYSQPPRYYYTKLADLKIEMISKATQDAYTRAQKIAENSGAQLGELITAKMGIFQITGQNSDEEYAWGGTYNTSSKEKTASITMKLDYKVKN</sequence>